<dbReference type="PANTHER" id="PTHR13184">
    <property type="entry name" value="37S RIBOSOMAL PROTEIN S22"/>
    <property type="match status" value="1"/>
</dbReference>
<keyword evidence="1" id="KW-0479">Metal-binding</keyword>
<name>A0A2D2D2J2_METT3</name>
<dbReference type="GO" id="GO:0003735">
    <property type="term" value="F:structural constituent of ribosome"/>
    <property type="evidence" value="ECO:0007669"/>
    <property type="project" value="TreeGrafter"/>
</dbReference>
<dbReference type="GO" id="GO:0006412">
    <property type="term" value="P:translation"/>
    <property type="evidence" value="ECO:0007669"/>
    <property type="project" value="InterPro"/>
</dbReference>
<keyword evidence="5" id="KW-0489">Methyltransferase</keyword>
<protein>
    <submittedName>
        <fullName evidence="5">rRNA methyltransferase</fullName>
    </submittedName>
</protein>
<evidence type="ECO:0000256" key="2">
    <source>
        <dbReference type="ARBA" id="ARBA00022946"/>
    </source>
</evidence>
<keyword evidence="6" id="KW-1185">Reference proteome</keyword>
<evidence type="ECO:0000256" key="3">
    <source>
        <dbReference type="ARBA" id="ARBA00023004"/>
    </source>
</evidence>
<dbReference type="GO" id="GO:0015935">
    <property type="term" value="C:small ribosomal subunit"/>
    <property type="evidence" value="ECO:0007669"/>
    <property type="project" value="TreeGrafter"/>
</dbReference>
<dbReference type="KEGG" id="mtw:CQW49_15990"/>
<dbReference type="GO" id="GO:0046872">
    <property type="term" value="F:metal ion binding"/>
    <property type="evidence" value="ECO:0007669"/>
    <property type="project" value="UniProtKB-KW"/>
</dbReference>
<evidence type="ECO:0000256" key="1">
    <source>
        <dbReference type="ARBA" id="ARBA00022723"/>
    </source>
</evidence>
<dbReference type="Gene3D" id="3.40.50.150">
    <property type="entry name" value="Vaccinia Virus protein VP39"/>
    <property type="match status" value="1"/>
</dbReference>
<dbReference type="InterPro" id="IPR015324">
    <property type="entry name" value="Ribosomal_Rsm22-like"/>
</dbReference>
<sequence>MTGFSTTLPADLAAAVARLMDQRSRKELAERAARISAIYRAQGRTAQAIADETDALAYALTRLPATYAATIDALGRLAEQAPDFRPRRLLDLGAGLGTASLAAREAWPDIEETTLLDRSRAFLDMARRLGESGVGALARARLVEADLASPPAERFDLVVASYALTEIAEEALPSVVDAAFAACDGALIMVEPGTPRDWRRLMTARARLVAAGARIFAPCPHEAPCPIAPPDWCHFSVRLARSRDHKLAKGADAPFEDEKFAYLVAARASLPGAPAAARALARPAALKHGLRIKLCSRAGIDEAVVEKRDKRRFGPIKKKGWGDALAPEETAEP</sequence>
<organism evidence="5 6">
    <name type="scientific">Methylosinus trichosporium (strain ATCC 35070 / NCIMB 11131 / UNIQEM 75 / OB3b)</name>
    <dbReference type="NCBI Taxonomy" id="595536"/>
    <lineage>
        <taxon>Bacteria</taxon>
        <taxon>Pseudomonadati</taxon>
        <taxon>Pseudomonadota</taxon>
        <taxon>Alphaproteobacteria</taxon>
        <taxon>Hyphomicrobiales</taxon>
        <taxon>Methylocystaceae</taxon>
        <taxon>Methylosinus</taxon>
    </lineage>
</organism>
<dbReference type="GO" id="GO:0008168">
    <property type="term" value="F:methyltransferase activity"/>
    <property type="evidence" value="ECO:0007669"/>
    <property type="project" value="UniProtKB-KW"/>
</dbReference>
<keyword evidence="5" id="KW-0808">Transferase</keyword>
<accession>A0A2D2D2J2</accession>
<dbReference type="SUPFAM" id="SSF53335">
    <property type="entry name" value="S-adenosyl-L-methionine-dependent methyltransferases"/>
    <property type="match status" value="1"/>
</dbReference>
<evidence type="ECO:0000313" key="5">
    <source>
        <dbReference type="EMBL" id="ATQ69213.1"/>
    </source>
</evidence>
<dbReference type="InterPro" id="IPR029063">
    <property type="entry name" value="SAM-dependent_MTases_sf"/>
</dbReference>
<dbReference type="EMBL" id="CP023737">
    <property type="protein sequence ID" value="ATQ69213.1"/>
    <property type="molecule type" value="Genomic_DNA"/>
</dbReference>
<dbReference type="AlphaFoldDB" id="A0A2D2D2J2"/>
<dbReference type="RefSeq" id="WP_003611725.1">
    <property type="nucleotide sequence ID" value="NZ_ADVE02000001.1"/>
</dbReference>
<dbReference type="STRING" id="595536.GCA_000178815_01983"/>
<dbReference type="Proteomes" id="UP000230709">
    <property type="component" value="Chromosome"/>
</dbReference>
<proteinExistence type="predicted"/>
<dbReference type="Pfam" id="PF09243">
    <property type="entry name" value="Rsm22"/>
    <property type="match status" value="1"/>
</dbReference>
<evidence type="ECO:0000256" key="4">
    <source>
        <dbReference type="ARBA" id="ARBA00023014"/>
    </source>
</evidence>
<keyword evidence="2" id="KW-0809">Transit peptide</keyword>
<dbReference type="InterPro" id="IPR052571">
    <property type="entry name" value="Mt_RNA_Methyltransferase"/>
</dbReference>
<dbReference type="CDD" id="cd02440">
    <property type="entry name" value="AdoMet_MTases"/>
    <property type="match status" value="1"/>
</dbReference>
<keyword evidence="3" id="KW-0408">Iron</keyword>
<reference evidence="6" key="1">
    <citation type="submission" date="2017-10" db="EMBL/GenBank/DDBJ databases">
        <title>Completed PacBio SMRT sequence of Methylosinus trichosporium OB3b reveals presence of a third large plasmid.</title>
        <authorList>
            <person name="Charles T.C."/>
            <person name="Lynch M.D.J."/>
            <person name="Heil J.R."/>
            <person name="Cheng J."/>
        </authorList>
    </citation>
    <scope>NUCLEOTIDE SEQUENCE [LARGE SCALE GENOMIC DNA]</scope>
    <source>
        <strain evidence="6">OB3b</strain>
    </source>
</reference>
<dbReference type="GO" id="GO:0051536">
    <property type="term" value="F:iron-sulfur cluster binding"/>
    <property type="evidence" value="ECO:0007669"/>
    <property type="project" value="UniProtKB-KW"/>
</dbReference>
<keyword evidence="4" id="KW-0411">Iron-sulfur</keyword>
<dbReference type="GO" id="GO:0032259">
    <property type="term" value="P:methylation"/>
    <property type="evidence" value="ECO:0007669"/>
    <property type="project" value="UniProtKB-KW"/>
</dbReference>
<evidence type="ECO:0000313" key="6">
    <source>
        <dbReference type="Proteomes" id="UP000230709"/>
    </source>
</evidence>
<gene>
    <name evidence="5" type="ORF">CQW49_15990</name>
</gene>
<dbReference type="PANTHER" id="PTHR13184:SF5">
    <property type="entry name" value="METHYLTRANSFERASE-LIKE PROTEIN 17, MITOCHONDRIAL"/>
    <property type="match status" value="1"/>
</dbReference>